<dbReference type="CDD" id="cd00540">
    <property type="entry name" value="AAG"/>
    <property type="match status" value="1"/>
</dbReference>
<dbReference type="Gene3D" id="3.10.300.10">
    <property type="entry name" value="Methylpurine-DNA glycosylase (MPG)"/>
    <property type="match status" value="1"/>
</dbReference>
<evidence type="ECO:0000313" key="6">
    <source>
        <dbReference type="EMBL" id="HIT97348.1"/>
    </source>
</evidence>
<dbReference type="NCBIfam" id="TIGR00567">
    <property type="entry name" value="3mg"/>
    <property type="match status" value="1"/>
</dbReference>
<dbReference type="GO" id="GO:0006284">
    <property type="term" value="P:base-excision repair"/>
    <property type="evidence" value="ECO:0007669"/>
    <property type="project" value="InterPro"/>
</dbReference>
<reference evidence="6" key="2">
    <citation type="journal article" date="2021" name="PeerJ">
        <title>Extensive microbial diversity within the chicken gut microbiome revealed by metagenomics and culture.</title>
        <authorList>
            <person name="Gilroy R."/>
            <person name="Ravi A."/>
            <person name="Getino M."/>
            <person name="Pursley I."/>
            <person name="Horton D.L."/>
            <person name="Alikhan N.F."/>
            <person name="Baker D."/>
            <person name="Gharbi K."/>
            <person name="Hall N."/>
            <person name="Watson M."/>
            <person name="Adriaenssens E.M."/>
            <person name="Foster-Nyarko E."/>
            <person name="Jarju S."/>
            <person name="Secka A."/>
            <person name="Antonio M."/>
            <person name="Oren A."/>
            <person name="Chaudhuri R.R."/>
            <person name="La Ragione R."/>
            <person name="Hildebrand F."/>
            <person name="Pallen M.J."/>
        </authorList>
    </citation>
    <scope>NUCLEOTIDE SEQUENCE</scope>
    <source>
        <strain evidence="6">1383</strain>
    </source>
</reference>
<dbReference type="EMBL" id="DVLY01000016">
    <property type="protein sequence ID" value="HIT97348.1"/>
    <property type="molecule type" value="Genomic_DNA"/>
</dbReference>
<dbReference type="PANTHER" id="PTHR10429:SF0">
    <property type="entry name" value="DNA-3-METHYLADENINE GLYCOSYLASE"/>
    <property type="match status" value="1"/>
</dbReference>
<protein>
    <recommendedName>
        <fullName evidence="5">Putative 3-methyladenine DNA glycosylase</fullName>
        <ecNumber evidence="5">3.2.2.-</ecNumber>
    </recommendedName>
</protein>
<dbReference type="Proteomes" id="UP000824161">
    <property type="component" value="Unassembled WGS sequence"/>
</dbReference>
<keyword evidence="2 5" id="KW-0227">DNA damage</keyword>
<evidence type="ECO:0000313" key="7">
    <source>
        <dbReference type="Proteomes" id="UP000824161"/>
    </source>
</evidence>
<evidence type="ECO:0000256" key="3">
    <source>
        <dbReference type="ARBA" id="ARBA00022801"/>
    </source>
</evidence>
<dbReference type="EC" id="3.2.2.-" evidence="5"/>
<dbReference type="GO" id="GO:0003905">
    <property type="term" value="F:alkylbase DNA N-glycosylase activity"/>
    <property type="evidence" value="ECO:0007669"/>
    <property type="project" value="InterPro"/>
</dbReference>
<evidence type="ECO:0000256" key="2">
    <source>
        <dbReference type="ARBA" id="ARBA00022763"/>
    </source>
</evidence>
<dbReference type="HAMAP" id="MF_00527">
    <property type="entry name" value="3MGH"/>
    <property type="match status" value="1"/>
</dbReference>
<dbReference type="FunFam" id="3.10.300.10:FF:000001">
    <property type="entry name" value="Putative 3-methyladenine DNA glycosylase"/>
    <property type="match status" value="1"/>
</dbReference>
<proteinExistence type="inferred from homology"/>
<comment type="caution">
    <text evidence="6">The sequence shown here is derived from an EMBL/GenBank/DDBJ whole genome shotgun (WGS) entry which is preliminary data.</text>
</comment>
<dbReference type="AlphaFoldDB" id="A0A9D1H812"/>
<dbReference type="SUPFAM" id="SSF50486">
    <property type="entry name" value="FMT C-terminal domain-like"/>
    <property type="match status" value="1"/>
</dbReference>
<dbReference type="InterPro" id="IPR036995">
    <property type="entry name" value="MPG_sf"/>
</dbReference>
<accession>A0A9D1H812</accession>
<evidence type="ECO:0000256" key="4">
    <source>
        <dbReference type="ARBA" id="ARBA00023204"/>
    </source>
</evidence>
<gene>
    <name evidence="6" type="ORF">IAC44_00760</name>
</gene>
<comment type="similarity">
    <text evidence="1 5">Belongs to the DNA glycosylase MPG family.</text>
</comment>
<evidence type="ECO:0000256" key="1">
    <source>
        <dbReference type="ARBA" id="ARBA00009232"/>
    </source>
</evidence>
<dbReference type="GO" id="GO:0003677">
    <property type="term" value="F:DNA binding"/>
    <property type="evidence" value="ECO:0007669"/>
    <property type="project" value="InterPro"/>
</dbReference>
<dbReference type="Pfam" id="PF02245">
    <property type="entry name" value="Pur_DNA_glyco"/>
    <property type="match status" value="1"/>
</dbReference>
<organism evidence="6 7">
    <name type="scientific">Candidatus Merdimorpha stercoravium</name>
    <dbReference type="NCBI Taxonomy" id="2840863"/>
    <lineage>
        <taxon>Bacteria</taxon>
        <taxon>Pseudomonadati</taxon>
        <taxon>Bacteroidota</taxon>
        <taxon>Flavobacteriia</taxon>
        <taxon>Flavobacteriales</taxon>
        <taxon>Candidatus Merdimorpha</taxon>
    </lineage>
</organism>
<keyword evidence="3 5" id="KW-0378">Hydrolase</keyword>
<dbReference type="InterPro" id="IPR003180">
    <property type="entry name" value="MPG"/>
</dbReference>
<name>A0A9D1H812_9FLAO</name>
<keyword evidence="4 5" id="KW-0234">DNA repair</keyword>
<reference evidence="6" key="1">
    <citation type="submission" date="2020-10" db="EMBL/GenBank/DDBJ databases">
        <authorList>
            <person name="Gilroy R."/>
        </authorList>
    </citation>
    <scope>NUCLEOTIDE SEQUENCE</scope>
    <source>
        <strain evidence="6">1383</strain>
    </source>
</reference>
<dbReference type="InterPro" id="IPR011034">
    <property type="entry name" value="Formyl_transferase-like_C_sf"/>
</dbReference>
<sequence>MSIDDIPSLTPLPREFFSSRDALALAPALLGCLLVRPRDGIVARITETEAYMGQGDPACHANQGRCTPRTRVMFFPGGVYYVYFTYGMYYCLNIVSGAEGSGEAVLIRAVEVLQGRDVASLRRFSLPYEALSAARRKALANGPGKLCIALGVDKSLYGLPCDDPSLFVAQGESIPAEAIHTGPRIGVDYAGKAAMFPWRFFL</sequence>
<evidence type="ECO:0000256" key="5">
    <source>
        <dbReference type="HAMAP-Rule" id="MF_00527"/>
    </source>
</evidence>
<dbReference type="PANTHER" id="PTHR10429">
    <property type="entry name" value="DNA-3-METHYLADENINE GLYCOSYLASE"/>
    <property type="match status" value="1"/>
</dbReference>